<feature type="domain" description="Methyltransferase" evidence="2">
    <location>
        <begin position="50"/>
        <end position="147"/>
    </location>
</feature>
<dbReference type="InterPro" id="IPR048976">
    <property type="entry name" value="WHD_PKMT"/>
</dbReference>
<dbReference type="RefSeq" id="WP_066133371.1">
    <property type="nucleotide sequence ID" value="NZ_CP014525.1"/>
</dbReference>
<dbReference type="PANTHER" id="PTHR43667:SF2">
    <property type="entry name" value="FATTY ACID C-METHYL TRANSFERASE"/>
    <property type="match status" value="1"/>
</dbReference>
<proteinExistence type="predicted"/>
<dbReference type="EMBL" id="CP014525">
    <property type="protein sequence ID" value="AMW34357.1"/>
    <property type="molecule type" value="Genomic_DNA"/>
</dbReference>
<evidence type="ECO:0000259" key="1">
    <source>
        <dbReference type="Pfam" id="PF10119"/>
    </source>
</evidence>
<gene>
    <name evidence="4" type="ORF">AY555_03200</name>
</gene>
<sequence>MGFLSENSEQTSYDVVPYDSYPFAQTHPAHLMTLGRLFGMQAPDVATARILELGCASGWNIIPIAADYPHATVVGVDLSSVQIEEGRRHIQSLGLDNIHLDCASITDIDETWGTFDYIICHGVLSWVPEAVRDHIFKVMKRNLTANGIAYVSYNTLPGWNQVRSVRDMMRYHADNFSDPTEKASQAFSILKFAADNTNPGRKGYLEILKEEMAFLEGHSKSYILHEHLEAENHQYYFHQFAGHAKDNGLAYLGDAMLPSMYVGNLAPDASKVLGEIEDIVRLEQYMDFVTNRRFRSTLLCHDTIALDRTINPEKLSGYSFVSHLSPQEIEGEESGSSMTFVGPQTATAHSALDITIFQVLYAERGKPISLPDLTQKVADQLGATDHAAIRQAFLNNLCALVLGGSVSLHAETGKQITTISDNPMTSNVSRYRATFSNRVINGYHGLITLSEVDRILIQYLDGTQNIESICKHMLERVEKQEINVTPGDGMTVAQTVEAYVLRQLSVFRDLALLFG</sequence>
<evidence type="ECO:0000259" key="2">
    <source>
        <dbReference type="Pfam" id="PF13649"/>
    </source>
</evidence>
<reference evidence="4 5" key="1">
    <citation type="submission" date="2016-02" db="EMBL/GenBank/DDBJ databases">
        <title>Complete Genome of H5569, the type strain of the newly described species Haematospirillium jordaniae.</title>
        <authorList>
            <person name="Nicholson A.C."/>
            <person name="Humrighouse B.W."/>
            <person name="Loparov V."/>
            <person name="McQuiston J.R."/>
        </authorList>
    </citation>
    <scope>NUCLEOTIDE SEQUENCE [LARGE SCALE GENOMIC DNA]</scope>
    <source>
        <strain evidence="4 5">H5569</strain>
    </source>
</reference>
<protein>
    <recommendedName>
        <fullName evidence="6">Methyltransferase</fullName>
    </recommendedName>
</protein>
<dbReference type="CDD" id="cd02440">
    <property type="entry name" value="AdoMet_MTases"/>
    <property type="match status" value="1"/>
</dbReference>
<accession>A0A143DC96</accession>
<dbReference type="InterPro" id="IPR018773">
    <property type="entry name" value="MeTrfase_reg_dom_prd"/>
</dbReference>
<evidence type="ECO:0008006" key="6">
    <source>
        <dbReference type="Google" id="ProtNLM"/>
    </source>
</evidence>
<dbReference type="KEGG" id="hjo:AY555_03200"/>
<dbReference type="InterPro" id="IPR041698">
    <property type="entry name" value="Methyltransf_25"/>
</dbReference>
<feature type="domain" description="PKMT C-terminal winged helix" evidence="3">
    <location>
        <begin position="421"/>
        <end position="496"/>
    </location>
</feature>
<name>A0A143DC96_9PROT</name>
<dbReference type="AlphaFoldDB" id="A0A143DC96"/>
<feature type="domain" description="Methyltransferase regulatory" evidence="1">
    <location>
        <begin position="220"/>
        <end position="301"/>
    </location>
</feature>
<dbReference type="InterPro" id="IPR029063">
    <property type="entry name" value="SAM-dependent_MTases_sf"/>
</dbReference>
<dbReference type="Pfam" id="PF21782">
    <property type="entry name" value="WHD_PKMT"/>
    <property type="match status" value="1"/>
</dbReference>
<organism evidence="4 5">
    <name type="scientific">Haematospirillum jordaniae</name>
    <dbReference type="NCBI Taxonomy" id="1549855"/>
    <lineage>
        <taxon>Bacteria</taxon>
        <taxon>Pseudomonadati</taxon>
        <taxon>Pseudomonadota</taxon>
        <taxon>Alphaproteobacteria</taxon>
        <taxon>Rhodospirillales</taxon>
        <taxon>Novispirillaceae</taxon>
        <taxon>Haematospirillum</taxon>
    </lineage>
</organism>
<evidence type="ECO:0000259" key="3">
    <source>
        <dbReference type="Pfam" id="PF21782"/>
    </source>
</evidence>
<dbReference type="SUPFAM" id="SSF53335">
    <property type="entry name" value="S-adenosyl-L-methionine-dependent methyltransferases"/>
    <property type="match status" value="1"/>
</dbReference>
<dbReference type="GeneID" id="53316157"/>
<evidence type="ECO:0000313" key="4">
    <source>
        <dbReference type="EMBL" id="AMW34357.1"/>
    </source>
</evidence>
<evidence type="ECO:0000313" key="5">
    <source>
        <dbReference type="Proteomes" id="UP000076066"/>
    </source>
</evidence>
<dbReference type="Gene3D" id="3.40.50.150">
    <property type="entry name" value="Vaccinia Virus protein VP39"/>
    <property type="match status" value="1"/>
</dbReference>
<dbReference type="Proteomes" id="UP000076066">
    <property type="component" value="Chromosome"/>
</dbReference>
<dbReference type="OrthoDB" id="5298787at2"/>
<dbReference type="Pfam" id="PF13649">
    <property type="entry name" value="Methyltransf_25"/>
    <property type="match status" value="1"/>
</dbReference>
<dbReference type="PANTHER" id="PTHR43667">
    <property type="entry name" value="CYCLOPROPANE-FATTY-ACYL-PHOSPHOLIPID SYNTHASE"/>
    <property type="match status" value="1"/>
</dbReference>
<dbReference type="Pfam" id="PF10119">
    <property type="entry name" value="MethyTransf_Reg"/>
    <property type="match status" value="1"/>
</dbReference>
<dbReference type="InterPro" id="IPR050723">
    <property type="entry name" value="CFA/CMAS"/>
</dbReference>
<keyword evidence="5" id="KW-1185">Reference proteome</keyword>